<keyword evidence="5" id="KW-1185">Reference proteome</keyword>
<dbReference type="PANTHER" id="PTHR11269">
    <property type="entry name" value="PERIOD CIRCADIAN PROTEIN"/>
    <property type="match status" value="1"/>
</dbReference>
<feature type="region of interest" description="Disordered" evidence="3">
    <location>
        <begin position="55"/>
        <end position="75"/>
    </location>
</feature>
<dbReference type="STRING" id="451379.A0A0N5AUG5"/>
<dbReference type="GO" id="GO:0005634">
    <property type="term" value="C:nucleus"/>
    <property type="evidence" value="ECO:0007669"/>
    <property type="project" value="UniProtKB-SubCell"/>
</dbReference>
<keyword evidence="2" id="KW-0539">Nucleus</keyword>
<organism evidence="5 6">
    <name type="scientific">Syphacia muris</name>
    <dbReference type="NCBI Taxonomy" id="451379"/>
    <lineage>
        <taxon>Eukaryota</taxon>
        <taxon>Metazoa</taxon>
        <taxon>Ecdysozoa</taxon>
        <taxon>Nematoda</taxon>
        <taxon>Chromadorea</taxon>
        <taxon>Rhabditida</taxon>
        <taxon>Spirurina</taxon>
        <taxon>Oxyuridomorpha</taxon>
        <taxon>Oxyuroidea</taxon>
        <taxon>Oxyuridae</taxon>
        <taxon>Syphacia</taxon>
    </lineage>
</organism>
<sequence length="732" mass="81888">TSGSVCFQHHIRQIKRLVAQRVSPSVAEQKLSTLDTLEKTVELLKGTPIYPVDSSNVSSPGHSWSSIPTDSTTNSSEDNFCMPSSDFADRHLFSVKLSLPDGRISEYRNNSQNSASNQLSIKVGECFFDIISEQTKQALLANVFTKAKRRRILTRISGTPGQACELLCEFKRSTGSFPVLQIHALQLQSAFQPAATIRPFTFCTRHSGSCILTYFDPSAAPYLGYLPEDVSKHSILYLIHPYDAVQMKQIHAELVLQRGGIVRQQCLRWIAYNGSIVHSTTEWSAFWNPWSRKLDVIVGRHTISEHPIGSANVLLEADDQRIVSPLNQTTVKALECEILAVVYKYAAISVQQESYLNATLLRKTDLASDSLDKKNLGTYIDNLVETLVVNAGNQATKCFSAATENVQNLSSPTDISNTNSLPLLSYSQINCLENVHRLLKSQSKIDLSSGMSSPVKDSDDADCSLPIPNEENNSGAEPDTTVRLPLTQEVLLQHTRFWEQEYKDTWRRRLNLKRCIQQQNRNSYTVAQKLFKDCHNNCIPSQAFNNILSSNSRNEWWNCKNKDDYYRSLGPNPTPPPGLNFQVRSLELCFCSITSMPLPPSILTDEHRSVDASQQTTSSEAKTKSLCELPQPINLCINDPCTTLPSSVKPDFDRSDDKAQYQQRLPSNALSITTSNQPLMIPLNGTFLSATDTSEWSASRLSFDNNSDACTSRLLTTFAQQHQHHSQLQMQH</sequence>
<dbReference type="GO" id="GO:0005737">
    <property type="term" value="C:cytoplasm"/>
    <property type="evidence" value="ECO:0007669"/>
    <property type="project" value="TreeGrafter"/>
</dbReference>
<evidence type="ECO:0000256" key="2">
    <source>
        <dbReference type="ARBA" id="ARBA00023242"/>
    </source>
</evidence>
<feature type="region of interest" description="Disordered" evidence="3">
    <location>
        <begin position="447"/>
        <end position="480"/>
    </location>
</feature>
<reference evidence="6" key="1">
    <citation type="submission" date="2017-02" db="UniProtKB">
        <authorList>
            <consortium name="WormBaseParasite"/>
        </authorList>
    </citation>
    <scope>IDENTIFICATION</scope>
</reference>
<dbReference type="GO" id="GO:0043153">
    <property type="term" value="P:entrainment of circadian clock by photoperiod"/>
    <property type="evidence" value="ECO:0007669"/>
    <property type="project" value="TreeGrafter"/>
</dbReference>
<comment type="subcellular location">
    <subcellularLocation>
        <location evidence="1">Nucleus</location>
    </subcellularLocation>
</comment>
<evidence type="ECO:0000256" key="3">
    <source>
        <dbReference type="SAM" id="MobiDB-lite"/>
    </source>
</evidence>
<dbReference type="PROSITE" id="PS50112">
    <property type="entry name" value="PAS"/>
    <property type="match status" value="1"/>
</dbReference>
<dbReference type="Pfam" id="PF14598">
    <property type="entry name" value="PAS_11"/>
    <property type="match status" value="1"/>
</dbReference>
<dbReference type="Proteomes" id="UP000046393">
    <property type="component" value="Unplaced"/>
</dbReference>
<dbReference type="InterPro" id="IPR000014">
    <property type="entry name" value="PAS"/>
</dbReference>
<dbReference type="InterPro" id="IPR035965">
    <property type="entry name" value="PAS-like_dom_sf"/>
</dbReference>
<dbReference type="WBParaSite" id="SMUV_0000850001-mRNA-1">
    <property type="protein sequence ID" value="SMUV_0000850001-mRNA-1"/>
    <property type="gene ID" value="SMUV_0000850001"/>
</dbReference>
<evidence type="ECO:0000259" key="4">
    <source>
        <dbReference type="PROSITE" id="PS50112"/>
    </source>
</evidence>
<dbReference type="SUPFAM" id="SSF55785">
    <property type="entry name" value="PYP-like sensor domain (PAS domain)"/>
    <property type="match status" value="1"/>
</dbReference>
<dbReference type="Gene3D" id="3.30.450.20">
    <property type="entry name" value="PAS domain"/>
    <property type="match status" value="1"/>
</dbReference>
<dbReference type="GO" id="GO:0001222">
    <property type="term" value="F:transcription corepressor binding"/>
    <property type="evidence" value="ECO:0007669"/>
    <property type="project" value="TreeGrafter"/>
</dbReference>
<evidence type="ECO:0000313" key="6">
    <source>
        <dbReference type="WBParaSite" id="SMUV_0000850001-mRNA-1"/>
    </source>
</evidence>
<proteinExistence type="predicted"/>
<dbReference type="GO" id="GO:0000976">
    <property type="term" value="F:transcription cis-regulatory region binding"/>
    <property type="evidence" value="ECO:0007669"/>
    <property type="project" value="TreeGrafter"/>
</dbReference>
<dbReference type="GO" id="GO:0032922">
    <property type="term" value="P:circadian regulation of gene expression"/>
    <property type="evidence" value="ECO:0007669"/>
    <property type="project" value="TreeGrafter"/>
</dbReference>
<dbReference type="PANTHER" id="PTHR11269:SF16">
    <property type="entry name" value="PERIOD CIRCADIAN PROTEIN"/>
    <property type="match status" value="1"/>
</dbReference>
<dbReference type="GO" id="GO:0000122">
    <property type="term" value="P:negative regulation of transcription by RNA polymerase II"/>
    <property type="evidence" value="ECO:0007669"/>
    <property type="project" value="TreeGrafter"/>
</dbReference>
<dbReference type="AlphaFoldDB" id="A0A0N5AUG5"/>
<feature type="domain" description="PAS" evidence="4">
    <location>
        <begin position="183"/>
        <end position="259"/>
    </location>
</feature>
<accession>A0A0N5AUG5</accession>
<protein>
    <submittedName>
        <fullName evidence="6">PAS domain-containing protein</fullName>
    </submittedName>
</protein>
<dbReference type="CDD" id="cd00130">
    <property type="entry name" value="PAS"/>
    <property type="match status" value="1"/>
</dbReference>
<evidence type="ECO:0000313" key="5">
    <source>
        <dbReference type="Proteomes" id="UP000046393"/>
    </source>
</evidence>
<dbReference type="InterPro" id="IPR050760">
    <property type="entry name" value="Period_circadian_regulator"/>
</dbReference>
<name>A0A0N5AUG5_9BILA</name>
<dbReference type="SMART" id="SM00091">
    <property type="entry name" value="PAS"/>
    <property type="match status" value="1"/>
</dbReference>
<evidence type="ECO:0000256" key="1">
    <source>
        <dbReference type="ARBA" id="ARBA00004123"/>
    </source>
</evidence>